<keyword evidence="3" id="KW-1185">Reference proteome</keyword>
<dbReference type="InterPro" id="IPR014729">
    <property type="entry name" value="Rossmann-like_a/b/a_fold"/>
</dbReference>
<protein>
    <submittedName>
        <fullName evidence="2">Uncharacterized protein</fullName>
    </submittedName>
</protein>
<feature type="region of interest" description="Disordered" evidence="1">
    <location>
        <begin position="278"/>
        <end position="312"/>
    </location>
</feature>
<proteinExistence type="predicted"/>
<comment type="caution">
    <text evidence="2">The sequence shown here is derived from an EMBL/GenBank/DDBJ whole genome shotgun (WGS) entry which is preliminary data.</text>
</comment>
<accession>A0AAW0KX07</accession>
<dbReference type="EMBL" id="PKMF04000209">
    <property type="protein sequence ID" value="KAK7843139.1"/>
    <property type="molecule type" value="Genomic_DNA"/>
</dbReference>
<dbReference type="AlphaFoldDB" id="A0AAW0KX07"/>
<organism evidence="2 3">
    <name type="scientific">Quercus suber</name>
    <name type="common">Cork oak</name>
    <dbReference type="NCBI Taxonomy" id="58331"/>
    <lineage>
        <taxon>Eukaryota</taxon>
        <taxon>Viridiplantae</taxon>
        <taxon>Streptophyta</taxon>
        <taxon>Embryophyta</taxon>
        <taxon>Tracheophyta</taxon>
        <taxon>Spermatophyta</taxon>
        <taxon>Magnoliopsida</taxon>
        <taxon>eudicotyledons</taxon>
        <taxon>Gunneridae</taxon>
        <taxon>Pentapetalae</taxon>
        <taxon>rosids</taxon>
        <taxon>fabids</taxon>
        <taxon>Fagales</taxon>
        <taxon>Fagaceae</taxon>
        <taxon>Quercus</taxon>
    </lineage>
</organism>
<dbReference type="Proteomes" id="UP000237347">
    <property type="component" value="Unassembled WGS sequence"/>
</dbReference>
<name>A0AAW0KX07_QUESU</name>
<dbReference type="Gene3D" id="3.40.50.620">
    <property type="entry name" value="HUPs"/>
    <property type="match status" value="1"/>
</dbReference>
<feature type="compositionally biased region" description="Basic residues" evidence="1">
    <location>
        <begin position="302"/>
        <end position="311"/>
    </location>
</feature>
<evidence type="ECO:0000313" key="2">
    <source>
        <dbReference type="EMBL" id="KAK7843139.1"/>
    </source>
</evidence>
<dbReference type="CDD" id="cd01989">
    <property type="entry name" value="USP_STK_Ubox_N"/>
    <property type="match status" value="1"/>
</dbReference>
<feature type="region of interest" description="Disordered" evidence="1">
    <location>
        <begin position="1"/>
        <end position="20"/>
    </location>
</feature>
<sequence>MSVSLSPEIGHIQSHDEASASTTVGYRNQFNAYSSVSEIEEESSSTSEITEVNDHGLVRMETIKEESFEAGSLYSLDLQSLGDSVYVGVGKSESSMEALVWALKHAVTSPSTMVYLVHVFPEILYIPSPLGKIPKNQVSPEQVQSYMDQERKKRRELLQKFLNACSSSKVHKPPMYHFKGTCLCFWVNLFNLNKKKLMIKQVKVDTILIESEMVSKAILDLIPIVNVRKLVLGTTKSSLRRLKSRKGNGIADQVLQGAPVSCEVKIICEGKEVIDLMSESPTPSPRARGNDEINPKPAQKSPVRRSTSKKFQRTDSFKWLLCFRPKE</sequence>
<gene>
    <name evidence="2" type="ORF">CFP56_012902</name>
</gene>
<dbReference type="PANTHER" id="PTHR47382">
    <property type="entry name" value="U-BOX DOMAIN-CONTAINING PROTEIN 52-LIKE"/>
    <property type="match status" value="1"/>
</dbReference>
<dbReference type="PANTHER" id="PTHR47382:SF3">
    <property type="entry name" value="ADENINE NUCLEOTIDE ALPHA HYDROLASES-LIKE SUPERFAMILY PROTEIN"/>
    <property type="match status" value="1"/>
</dbReference>
<dbReference type="SUPFAM" id="SSF52402">
    <property type="entry name" value="Adenine nucleotide alpha hydrolases-like"/>
    <property type="match status" value="1"/>
</dbReference>
<evidence type="ECO:0000256" key="1">
    <source>
        <dbReference type="SAM" id="MobiDB-lite"/>
    </source>
</evidence>
<evidence type="ECO:0000313" key="3">
    <source>
        <dbReference type="Proteomes" id="UP000237347"/>
    </source>
</evidence>
<reference evidence="2 3" key="1">
    <citation type="journal article" date="2018" name="Sci. Data">
        <title>The draft genome sequence of cork oak.</title>
        <authorList>
            <person name="Ramos A.M."/>
            <person name="Usie A."/>
            <person name="Barbosa P."/>
            <person name="Barros P.M."/>
            <person name="Capote T."/>
            <person name="Chaves I."/>
            <person name="Simoes F."/>
            <person name="Abreu I."/>
            <person name="Carrasquinho I."/>
            <person name="Faro C."/>
            <person name="Guimaraes J.B."/>
            <person name="Mendonca D."/>
            <person name="Nobrega F."/>
            <person name="Rodrigues L."/>
            <person name="Saibo N.J.M."/>
            <person name="Varela M.C."/>
            <person name="Egas C."/>
            <person name="Matos J."/>
            <person name="Miguel C.M."/>
            <person name="Oliveira M.M."/>
            <person name="Ricardo C.P."/>
            <person name="Goncalves S."/>
        </authorList>
    </citation>
    <scope>NUCLEOTIDE SEQUENCE [LARGE SCALE GENOMIC DNA]</scope>
    <source>
        <strain evidence="3">cv. HL8</strain>
    </source>
</reference>